<dbReference type="RefSeq" id="WP_203896087.1">
    <property type="nucleotide sequence ID" value="NZ_BONA01000020.1"/>
</dbReference>
<reference evidence="3 4" key="1">
    <citation type="submission" date="2018-05" db="EMBL/GenBank/DDBJ databases">
        <title>Genomic Encyclopedia of Archaeal and Bacterial Type Strains, Phase II (KMG-II): from individual species to whole genera.</title>
        <authorList>
            <person name="Goeker M."/>
        </authorList>
    </citation>
    <scope>NUCLEOTIDE SEQUENCE [LARGE SCALE GENOMIC DNA]</scope>
    <source>
        <strain evidence="3 4">DSM 45184</strain>
    </source>
</reference>
<protein>
    <submittedName>
        <fullName evidence="3">STAS domain-containing protein</fullName>
    </submittedName>
</protein>
<sequence length="112" mass="11660">MGDSAVRFAVGVVVTRADIPVLCARLADLLRGRAGELVEFDVGGIREPDVVVVEAVARLRLTARRHGRRLVVVGAGPDLLLLFALLGLTDLVAPGTAVPRPTSAGNGTPLTE</sequence>
<evidence type="ECO:0000313" key="4">
    <source>
        <dbReference type="Proteomes" id="UP000245697"/>
    </source>
</evidence>
<dbReference type="SUPFAM" id="SSF52091">
    <property type="entry name" value="SpoIIaa-like"/>
    <property type="match status" value="1"/>
</dbReference>
<keyword evidence="1" id="KW-1133">Transmembrane helix</keyword>
<dbReference type="AlphaFoldDB" id="A0A316FUT4"/>
<dbReference type="Pfam" id="PF13466">
    <property type="entry name" value="STAS_2"/>
    <property type="match status" value="1"/>
</dbReference>
<accession>A0A316FUT4</accession>
<keyword evidence="4" id="KW-1185">Reference proteome</keyword>
<evidence type="ECO:0000259" key="2">
    <source>
        <dbReference type="Pfam" id="PF13466"/>
    </source>
</evidence>
<keyword evidence="1" id="KW-0812">Transmembrane</keyword>
<comment type="caution">
    <text evidence="3">The sequence shown here is derived from an EMBL/GenBank/DDBJ whole genome shotgun (WGS) entry which is preliminary data.</text>
</comment>
<organism evidence="3 4">
    <name type="scientific">Actinoplanes xinjiangensis</name>
    <dbReference type="NCBI Taxonomy" id="512350"/>
    <lineage>
        <taxon>Bacteria</taxon>
        <taxon>Bacillati</taxon>
        <taxon>Actinomycetota</taxon>
        <taxon>Actinomycetes</taxon>
        <taxon>Micromonosporales</taxon>
        <taxon>Micromonosporaceae</taxon>
        <taxon>Actinoplanes</taxon>
    </lineage>
</organism>
<gene>
    <name evidence="3" type="ORF">BC793_101192</name>
</gene>
<dbReference type="InterPro" id="IPR058548">
    <property type="entry name" value="MlaB-like_STAS"/>
</dbReference>
<feature type="transmembrane region" description="Helical" evidence="1">
    <location>
        <begin position="70"/>
        <end position="89"/>
    </location>
</feature>
<dbReference type="Proteomes" id="UP000245697">
    <property type="component" value="Unassembled WGS sequence"/>
</dbReference>
<feature type="domain" description="MlaB-like STAS" evidence="2">
    <location>
        <begin position="13"/>
        <end position="88"/>
    </location>
</feature>
<dbReference type="Gene3D" id="3.30.750.24">
    <property type="entry name" value="STAS domain"/>
    <property type="match status" value="1"/>
</dbReference>
<evidence type="ECO:0000256" key="1">
    <source>
        <dbReference type="SAM" id="Phobius"/>
    </source>
</evidence>
<dbReference type="EMBL" id="QGGR01000001">
    <property type="protein sequence ID" value="PWK52183.1"/>
    <property type="molecule type" value="Genomic_DNA"/>
</dbReference>
<dbReference type="InterPro" id="IPR036513">
    <property type="entry name" value="STAS_dom_sf"/>
</dbReference>
<keyword evidence="1" id="KW-0472">Membrane</keyword>
<name>A0A316FUT4_9ACTN</name>
<evidence type="ECO:0000313" key="3">
    <source>
        <dbReference type="EMBL" id="PWK52183.1"/>
    </source>
</evidence>
<proteinExistence type="predicted"/>